<feature type="region of interest" description="Disordered" evidence="4">
    <location>
        <begin position="1"/>
        <end position="23"/>
    </location>
</feature>
<dbReference type="Gene3D" id="2.160.20.10">
    <property type="entry name" value="Single-stranded right-handed beta-helix, Pectin lyase-like"/>
    <property type="match status" value="1"/>
</dbReference>
<gene>
    <name evidence="6" type="ORF">PHO31112_02695</name>
</gene>
<dbReference type="Proteomes" id="UP000343317">
    <property type="component" value="Unassembled WGS sequence"/>
</dbReference>
<dbReference type="EMBL" id="CABPSM010000007">
    <property type="protein sequence ID" value="VVE12449.1"/>
    <property type="molecule type" value="Genomic_DNA"/>
</dbReference>
<dbReference type="InterPro" id="IPR021026">
    <property type="entry name" value="Filamn_hemagglutn_DUF3739"/>
</dbReference>
<dbReference type="Pfam" id="PF12545">
    <property type="entry name" value="DUF3739"/>
    <property type="match status" value="1"/>
</dbReference>
<evidence type="ECO:0000313" key="7">
    <source>
        <dbReference type="Proteomes" id="UP000343317"/>
    </source>
</evidence>
<evidence type="ECO:0000256" key="4">
    <source>
        <dbReference type="SAM" id="MobiDB-lite"/>
    </source>
</evidence>
<dbReference type="PANTHER" id="PTHR12338:SF8">
    <property type="entry name" value="HEME_HEMOPEXIN-BINDING PROTEIN"/>
    <property type="match status" value="1"/>
</dbReference>
<evidence type="ECO:0000256" key="3">
    <source>
        <dbReference type="ARBA" id="ARBA00022729"/>
    </source>
</evidence>
<dbReference type="InterPro" id="IPR012334">
    <property type="entry name" value="Pectin_lyas_fold"/>
</dbReference>
<organism evidence="6 7">
    <name type="scientific">Pandoraea horticolens</name>
    <dbReference type="NCBI Taxonomy" id="2508298"/>
    <lineage>
        <taxon>Bacteria</taxon>
        <taxon>Pseudomonadati</taxon>
        <taxon>Pseudomonadota</taxon>
        <taxon>Betaproteobacteria</taxon>
        <taxon>Burkholderiales</taxon>
        <taxon>Burkholderiaceae</taxon>
        <taxon>Pandoraea</taxon>
    </lineage>
</organism>
<keyword evidence="3" id="KW-0732">Signal</keyword>
<protein>
    <submittedName>
        <fullName evidence="6">Filamentous hemagglutinin-like protein</fullName>
    </submittedName>
</protein>
<evidence type="ECO:0000256" key="2">
    <source>
        <dbReference type="ARBA" id="ARBA00022525"/>
    </source>
</evidence>
<dbReference type="PANTHER" id="PTHR12338">
    <property type="entry name" value="AUTOTRANSPORTER"/>
    <property type="match status" value="1"/>
</dbReference>
<feature type="domain" description="Filamentous haemagglutinin FhaB/tRNA nuclease CdiA-like TPS" evidence="5">
    <location>
        <begin position="148"/>
        <end position="264"/>
    </location>
</feature>
<reference evidence="6 7" key="1">
    <citation type="submission" date="2019-08" db="EMBL/GenBank/DDBJ databases">
        <authorList>
            <person name="Peeters C."/>
        </authorList>
    </citation>
    <scope>NUCLEOTIDE SEQUENCE [LARGE SCALE GENOMIC DNA]</scope>
    <source>
        <strain evidence="6 7">LMG 31112</strain>
    </source>
</reference>
<dbReference type="InterPro" id="IPR008638">
    <property type="entry name" value="FhaB/CdiA-like_TPS"/>
</dbReference>
<name>A0A5E4VLU0_9BURK</name>
<evidence type="ECO:0000259" key="5">
    <source>
        <dbReference type="SMART" id="SM00912"/>
    </source>
</evidence>
<evidence type="ECO:0000313" key="6">
    <source>
        <dbReference type="EMBL" id="VVE12449.1"/>
    </source>
</evidence>
<dbReference type="Pfam" id="PF05860">
    <property type="entry name" value="TPS"/>
    <property type="match status" value="1"/>
</dbReference>
<dbReference type="SMART" id="SM00912">
    <property type="entry name" value="Haemagg_act"/>
    <property type="match status" value="1"/>
</dbReference>
<comment type="subcellular location">
    <subcellularLocation>
        <location evidence="1">Secreted</location>
    </subcellularLocation>
</comment>
<accession>A0A5E4VLU0</accession>
<dbReference type="NCBIfam" id="TIGR01901">
    <property type="entry name" value="adhes_NPXG"/>
    <property type="match status" value="1"/>
</dbReference>
<dbReference type="RefSeq" id="WP_174995705.1">
    <property type="nucleotide sequence ID" value="NZ_CABPSM010000007.1"/>
</dbReference>
<keyword evidence="2" id="KW-0964">Secreted</keyword>
<keyword evidence="7" id="KW-1185">Reference proteome</keyword>
<feature type="region of interest" description="Disordered" evidence="4">
    <location>
        <begin position="4035"/>
        <end position="4054"/>
    </location>
</feature>
<dbReference type="InterPro" id="IPR050909">
    <property type="entry name" value="Bact_Autotransporter_VF"/>
</dbReference>
<dbReference type="InterPro" id="IPR011050">
    <property type="entry name" value="Pectin_lyase_fold/virulence"/>
</dbReference>
<sequence length="4086" mass="414503">MQPNPFVSLASPDSNDSPNQSQRRRLGRVIRSLHRKPLVQAAALTLLASSAAHAQQAFSNAWFAARGAAQATASQTGRLPNGMPVTSLMDPSAQQQQANAQLQRSIANLSSAAQNIAAMQAAQATARAAAASSDTTIPDGLTEGGLKVDTNSLTKGWINAQTPTQTSANGKTNVNIQQTANKAILNWETFNVGRNTSVNFAQQSDWAVLNRVNDPQVRPSQIQGQIHGDGTVLLLNRNGVIFGGTSQVDTRNLVVAAARMSDAQFQTSGIYGANGTTPTFTDALGKVEVQAGANITTRTPTSVTQGGGYVLLLGNQVSNAGTIVTPQGQVALAAGDSFVIRKGVGTDANTPSTTRGNEVSPQFVAQSTAGKVVNSGLLMSPEGDITLAGRDVQQLGTAVSSTTVNTRGTIHLLNSASDALGKVTLGSGALTSVLISDNGATALDSQRAALMQDSAKQDVLRAGMSSGLFDNLSRLSDRRDQSRVEIVSGGNVEFQGNSLTLATGGQLAVSATGRSFVANGAQLDVSGAVGVSLSMDSNNVKINVQGNEQRDAPGNRDNTALNNANVYIDRRRLIYVPASVGGYANERWYTSGGLLEVGGYLANQTHGIGEWAAQGGTVTIGGNEVVTQKGAFINLSGGSLNVQTGYLNQTWLKGADGQLYNVNTAPSNVLYTGVYSGFEVEHRRWGKNLTESYASPLIAPTRVLQNGYTVGRDAGRLSISAPTAVLEGDVIANVYTGPVQTQARPSGLTDGYALGQFAVARAASLTLGQYTGVGRTNAFATDVVIGAVDDITSQMKASDALDTTRANTLWLDAARLNATGYGELDLVTSGDINVRSDLRLDNGGRLNLVSPGVEVSGNIIVPSGTVNISNTYLRAGEQYPVALFQPNGTVGLTLSPGARIDVRGLWVNGATDPDSLSKVAFLNGGNVTFDSTSDLTIGDGSVIDVSSGGAVLANGKTRGGTGGNVTLIAGDSASNVNVSVGTMTMNGTILAYGVNGGGKLTISTPDAIMIGANAALAGGELAAGTSANVAVKLAEPYTVPAGTPLPFSSIDAHTKLIMDVPFPVPIQLDVAPSTPTAADWVVPAGVGILAYNTDANSGYIRYYPGDTLPKGKLIFNMFAADGSPGMPAGTVIPSKVFPAGFSILPYRIVYTAGTVSNVDVTYPVGVVIPAGTTLARNVAVAPVPTFDAGTSGSNTPFFSAGFSSYDINGGQGVRVDNSVKLAPVMPVYHFTANSASAPTGSDPSKVMEVALPQLFAENAQTAALTQRAGASLALRSITKDYQGNKAGGEVSIGQGASVVVDPGQNITLDSFGQITVDGALIARGGKITLNAQADGALPSARNFDAVGNNLGMAIWLGPTAVLDVSGFGYTAVDASGRIYGTVSDAGSIALNGSVSFVIVRPGAELNADGAAVKVSTATVPGQPSNATGSMALASNGGAIALNSMSGLVFDGNAHAKAGGAGTSGGDLSLSLTTAQYQDQNNLIPMSVLVPGKFVVTQHSGVPAALTGPSAAASLPFGQAAVSVDQIKGGGFSSVSLLSTDFLIFNGDVSLSLDKSLKLMANAITSNPPQAGVPVPTSNTVRLAAPYVSFSATPAVYRDGIRTGAIGNVQPSKTPTMATFEVDANLIDIQGPVSFSSNTSFWDTNLNQWVQTPAAGFKTTRFVSQGDIRFLPTTELAAGTSLVSPWDLDFEGAQIYPTTGAKANIVAGATNPDYNATLTLGRTTADVPAMPMSAFGTLLMLAPNIKQGGVVRAPLGTLILGQVDNVPGSGGTTRNIELLPGSVTSVSTDGLTMPYGGTFDGVTYTYNGASISPLQAGGFTPSGWGISSGIRLKGQSIAVDGGAVVDLSGGGSLTGAGFVSGRGGSVNVLNTPLVNANPTMKLSKASDKVYAIVPGYASAYAPVAPENGAGDPVVGQRVTIGNGVPGLPAGTYTLLPSNYALQPGAYRVEIGGTGQNLPATATAAGNGTYLTTGYLRIANTSVVNQLPSTLLVTPGTAVRKYSQFNEQSYSDFLTSQAAQFGNLAPMLPRDGRALDIMFVTPNQALTTPAFTFDGKALFRAAQGGVAGQVAVENVSEITTGTPTPGFTGVSVAANDLSAINAPRLSINGYAAPVFGQQYSVYNSGVNDLYLRGGITLSAGEIYLIGTNITLGNNVTLTTVGKGAAPFDTATTGLPYVAGNNTVLALSNGNIEFGGAQSSNGAITIGAGSGLFSEGTLVFSTNGSSTLDSTARFGARNITLAVGSLNVGNASQVAGAGNPAGMLFNQAMLSTLMHGDASSGAPALEKITLGAAGAINVLGSSGLDTRGSGVDVVLKSPAIYGYGATGDHATIAADRLTWNGVAGASAPAILTGGPGSGALSLVAKEIDLGQFVPVDTTSVTRTIYGFNDVDLTASDRIVSAGNSRLFVFQALSTQSGAVFGQSGTGGNLTLATPLLTGTQKSIIGYTAGGALNVVAPAGATPSKATSTVAGAEIDLTGDNVRIGSTVLLPSGKLAVDATHDIVLADGSRIDLSGQTSQIQAHTVYGFGGTATFSSAQGGVTQSPGSIVDVSAQNSNAGAITIDARTGTVTLNGLLRGSANPGFISAGFGAVAGTFADFAGLNALLTQGGFFDSRSFMQKQGDLVVGDGVKAHNVGISVDSGSLTVNGTIDASGTSPGTIRLSAGNGLTLSGGAVLDAHGAKLQVDSYGVPIESKNRGHIELTASGGTMTLSPGAVFDLGTPSGGRYGEIILNAMRTGETSGDIAINAPGPLTIRSANSVALNGFWTYHLAAGSTISQATLDGYDTASTAFMNAAAGNGALAARTAGLSAYGSAYHLRPGVQIASVGDLSTIGDIDLSKYRYGAGADRDPNSATYGAGEPMALVLRAGGNLTIGGSISDGFKSSAGTPAVYTPIDISTDPNAQLWSPGDTGLNNPSYVYTSAVTLMSDWTVPDDQFYQGMVSAYGVPFVDIAGRAYGPGNTIPAGTTLNPGPSLGGSGYLIFDVATLPPLGAVVTPGVAGAAPTSPMAPMLAPGSSSASIRLVGGADVTSADQRGLQTARALAGQGNATLSDAAYNNSLSAKSFSVLRTGTGNLEILAGGNFSEATPYGVYTAGTNSAPILAVDGTNPYNLPAAGSGGGVQVWYPEHGGDVLISAQQDVTGNIQMADNSQRFVDSNLTSNWLWRQGGAGLTTDPTAWGINFGSMAVLDSTNIAPGIIGFQGIGTLGGGNLTLVAGRNAGVMTSDNNAQSTGLDLAVASTGRVLFDGSLVQTGGGDLSVKVGGMLNGRPSVGQSDRPGDYFGSVTSLRGDATIDAGSIGATAAYGNGGYWKSYDPRTQALTTIKGVTQTRGPVLIPGDGTVSVSARGDLVLGGVGDAGMTASQNVDGTFYTTATGSLTKGGNTQFTLFRPATGIRLFSAGGDVMPIDGGYAGNSNANGGSFFPGSLSVTAANGDIRFNTAMTPDDPRTNLELIASPVGQLEMFAAGTIYGQGATVSMSGADMASLATPQHPFFHTIKGPNLSSASSDAAIRQTAANPLAYGEDTLTSPLHGQDSVPARIYAGVDIDDLSIGKTLVSLNDPVAQFVPTHGVWYVAAKPFEVMAGRDIVGVGTLPDTFANVSGSDITLMQAGRDIIYQSANIVGPGLLEMQAGRNLYQGYVGMLTSVGDVMRPSNTTGGADISVLAGVGANGPDYTRFARLYFDPANQLAGGSALAGSGKVAHAYGDELTAWLKGRFGYTGTSADALGYFLALPQVQQGVFVREVYFKELLLGGREYNDTSSPRYGSYLRGRNAIATLFPANDVQGNPQNYDGAITMFSSVTGTNTVNGVTTPVTTDAGVRTNFGGNIQMLNPGGRTLVGVEGVTPGATAGVVTQGEGDIQLYSRDSILLGLSRVMTTFGGGIQAWSAEGDINAGRGSKTTVLYTPPKRVYDNMGDVVLSPSVPSSGAGIATLAPLPEVPGGDIDLVAPLGTIDAGEAGIRVSGNVNFAALAIVNAANVQVQGKSTGLPVIAAVNVGALTNASATAAQAATAAQDAMARDRAAQRQSAPSIFSIRMLGGGSDAPAPNADQKGASLAPQARASYDPSSAFQLVGNGELTEAQKMQLTREEKAHL</sequence>
<dbReference type="SUPFAM" id="SSF51126">
    <property type="entry name" value="Pectin lyase-like"/>
    <property type="match status" value="1"/>
</dbReference>
<evidence type="ECO:0000256" key="1">
    <source>
        <dbReference type="ARBA" id="ARBA00004613"/>
    </source>
</evidence>
<feature type="compositionally biased region" description="Polar residues" evidence="4">
    <location>
        <begin position="1"/>
        <end position="21"/>
    </location>
</feature>
<proteinExistence type="predicted"/>